<evidence type="ECO:0000313" key="2">
    <source>
        <dbReference type="EMBL" id="RVU94998.1"/>
    </source>
</evidence>
<dbReference type="Proteomes" id="UP000288388">
    <property type="component" value="Unassembled WGS sequence"/>
</dbReference>
<organism evidence="1 3">
    <name type="scientific">Enterococcus avium</name>
    <name type="common">Streptococcus avium</name>
    <dbReference type="NCBI Taxonomy" id="33945"/>
    <lineage>
        <taxon>Bacteria</taxon>
        <taxon>Bacillati</taxon>
        <taxon>Bacillota</taxon>
        <taxon>Bacilli</taxon>
        <taxon>Lactobacillales</taxon>
        <taxon>Enterococcaceae</taxon>
        <taxon>Enterococcus</taxon>
    </lineage>
</organism>
<dbReference type="RefSeq" id="WP_048722685.1">
    <property type="nucleotide sequence ID" value="NZ_JARPWD010000038.1"/>
</dbReference>
<protein>
    <submittedName>
        <fullName evidence="1">Uncharacterized protein</fullName>
    </submittedName>
</protein>
<evidence type="ECO:0000313" key="1">
    <source>
        <dbReference type="EMBL" id="RVU93672.1"/>
    </source>
</evidence>
<comment type="caution">
    <text evidence="1">The sequence shown here is derived from an EMBL/GenBank/DDBJ whole genome shotgun (WGS) entry which is preliminary data.</text>
</comment>
<reference evidence="1 3" key="1">
    <citation type="submission" date="2018-12" db="EMBL/GenBank/DDBJ databases">
        <title>A novel vanA-carrying plasmid in a clinical isolate of Enterococcus avium.</title>
        <authorList>
            <person name="Bernasconi O.J."/>
            <person name="Luzzaro F."/>
            <person name="Endimiani A."/>
        </authorList>
    </citation>
    <scope>NUCLEOTIDE SEQUENCE [LARGE SCALE GENOMIC DNA]</scope>
    <source>
        <strain evidence="1 3">LC0559/18</strain>
    </source>
</reference>
<gene>
    <name evidence="1" type="ORF">EK398_01660</name>
    <name evidence="2" type="ORF">EK398_09080</name>
</gene>
<dbReference type="AlphaFoldDB" id="A0A437UJ46"/>
<dbReference type="EMBL" id="RYZS01000001">
    <property type="protein sequence ID" value="RVU93672.1"/>
    <property type="molecule type" value="Genomic_DNA"/>
</dbReference>
<name>A0A437UJ46_ENTAV</name>
<evidence type="ECO:0000313" key="3">
    <source>
        <dbReference type="Proteomes" id="UP000288388"/>
    </source>
</evidence>
<dbReference type="EMBL" id="RYZS01000001">
    <property type="protein sequence ID" value="RVU94998.1"/>
    <property type="molecule type" value="Genomic_DNA"/>
</dbReference>
<accession>A0A437UJ46</accession>
<proteinExistence type="predicted"/>
<sequence>MFKKQNGKRRWRRILWLEGKHCRKDIRWYAEYDREIREDFHLTYPNQVWRHNTDWRQNSINEMNNWRLFVDKI</sequence>